<dbReference type="InterPro" id="IPR011460">
    <property type="entry name" value="Lcl_C"/>
</dbReference>
<feature type="chain" id="PRO_5037691443" description="Lcl C-terminal domain-containing protein" evidence="1">
    <location>
        <begin position="20"/>
        <end position="145"/>
    </location>
</feature>
<dbReference type="Pfam" id="PF07603">
    <property type="entry name" value="Lcl_C"/>
    <property type="match status" value="1"/>
</dbReference>
<organism evidence="3 4">
    <name type="scientific">Arenicella chitinivorans</name>
    <dbReference type="NCBI Taxonomy" id="1329800"/>
    <lineage>
        <taxon>Bacteria</taxon>
        <taxon>Pseudomonadati</taxon>
        <taxon>Pseudomonadota</taxon>
        <taxon>Gammaproteobacteria</taxon>
        <taxon>Arenicellales</taxon>
        <taxon>Arenicellaceae</taxon>
        <taxon>Arenicella</taxon>
    </lineage>
</organism>
<gene>
    <name evidence="3" type="ORF">GCM10008090_34920</name>
</gene>
<proteinExistence type="predicted"/>
<dbReference type="AlphaFoldDB" id="A0A918S3J4"/>
<dbReference type="EMBL" id="BMXA01000011">
    <property type="protein sequence ID" value="GHA22106.1"/>
    <property type="molecule type" value="Genomic_DNA"/>
</dbReference>
<evidence type="ECO:0000256" key="1">
    <source>
        <dbReference type="SAM" id="SignalP"/>
    </source>
</evidence>
<name>A0A918S3J4_9GAMM</name>
<keyword evidence="1" id="KW-0732">Signal</keyword>
<reference evidence="3" key="1">
    <citation type="journal article" date="2014" name="Int. J. Syst. Evol. Microbiol.">
        <title>Complete genome sequence of Corynebacterium casei LMG S-19264T (=DSM 44701T), isolated from a smear-ripened cheese.</title>
        <authorList>
            <consortium name="US DOE Joint Genome Institute (JGI-PGF)"/>
            <person name="Walter F."/>
            <person name="Albersmeier A."/>
            <person name="Kalinowski J."/>
            <person name="Ruckert C."/>
        </authorList>
    </citation>
    <scope>NUCLEOTIDE SEQUENCE</scope>
    <source>
        <strain evidence="3">KCTC 12711</strain>
    </source>
</reference>
<feature type="signal peptide" evidence="1">
    <location>
        <begin position="1"/>
        <end position="19"/>
    </location>
</feature>
<reference evidence="3" key="2">
    <citation type="submission" date="2020-09" db="EMBL/GenBank/DDBJ databases">
        <authorList>
            <person name="Sun Q."/>
            <person name="Kim S."/>
        </authorList>
    </citation>
    <scope>NUCLEOTIDE SEQUENCE</scope>
    <source>
        <strain evidence="3">KCTC 12711</strain>
    </source>
</reference>
<keyword evidence="4" id="KW-1185">Reference proteome</keyword>
<evidence type="ECO:0000313" key="4">
    <source>
        <dbReference type="Proteomes" id="UP000614811"/>
    </source>
</evidence>
<accession>A0A918S3J4</accession>
<evidence type="ECO:0000313" key="3">
    <source>
        <dbReference type="EMBL" id="GHA22106.1"/>
    </source>
</evidence>
<dbReference type="PANTHER" id="PTHR35812:SF1">
    <property type="entry name" value="LIPOPROTEIN"/>
    <property type="match status" value="1"/>
</dbReference>
<comment type="caution">
    <text evidence="3">The sequence shown here is derived from an EMBL/GenBank/DDBJ whole genome shotgun (WGS) entry which is preliminary data.</text>
</comment>
<sequence length="145" mass="16577">MRILLTLLFVFTSLNFAMANEVFIDNDDQTITDVVTGLTWQKAKPSTPLSFPAALQACTNLELGGHRDWRLPEVKELLSIVDFKRYDPAINTLYFPSTSGLYWMQTSDNGSVKRRILKTRYGSISEIIEMGNPYYNAVLNFRCVR</sequence>
<evidence type="ECO:0000259" key="2">
    <source>
        <dbReference type="Pfam" id="PF07603"/>
    </source>
</evidence>
<dbReference type="PANTHER" id="PTHR35812">
    <property type="entry name" value="LIPOPROTEIN"/>
    <property type="match status" value="1"/>
</dbReference>
<dbReference type="Proteomes" id="UP000614811">
    <property type="component" value="Unassembled WGS sequence"/>
</dbReference>
<protein>
    <recommendedName>
        <fullName evidence="2">Lcl C-terminal domain-containing protein</fullName>
    </recommendedName>
</protein>
<feature type="domain" description="Lcl C-terminal" evidence="2">
    <location>
        <begin position="29"/>
        <end position="122"/>
    </location>
</feature>